<comment type="caution">
    <text evidence="5">The sequence shown here is derived from an EMBL/GenBank/DDBJ whole genome shotgun (WGS) entry which is preliminary data.</text>
</comment>
<dbReference type="Pfam" id="PF12848">
    <property type="entry name" value="ABC_tran_Xtn"/>
    <property type="match status" value="1"/>
</dbReference>
<dbReference type="RefSeq" id="WP_328594000.1">
    <property type="nucleotide sequence ID" value="NZ_WEGH01000001.1"/>
</dbReference>
<dbReference type="PANTHER" id="PTHR42855">
    <property type="entry name" value="ABC TRANSPORTER ATP-BINDING SUBUNIT"/>
    <property type="match status" value="1"/>
</dbReference>
<dbReference type="InterPro" id="IPR003593">
    <property type="entry name" value="AAA+_ATPase"/>
</dbReference>
<sequence length="590" mass="64788">MNLINVESISKAYGPKPLLDSVSLGLDDDDRVGVVGRNGGGKSTLVAILARATEPDGGRVTHARGARIGYLTQRDAFPEDATVRSVVLGDRAEHEWAGDTRVRDVLGGLVADLELDAPIAGMSGGERRRVALARLLVPESDLLVLDEPTNHLDIEAIAWLAGHLKARRTALLVVTHDRWFLDEVTERTWEVVDGKVERYEGGYSAYVLAKAERARIAAATETKRQNLLRKELAWLRRGPQARTSKPKFRVDAAQALIADEPPLRDSVELTKFATARLGKTVFDLEDVTVRLGERPIFDRLTWQLGPGDRIGLVGVNGSGKSTLLRLLDGEVTPAAGRVVRGKTVQLAHLSQNLEDLDPSRRVLESVEEIRRRITVGKREWTASQLLERLGFPGDRQWTPVGDLSGGERRRLQVLRLLMGEPNVLLLDEPTNDLDIETLTELEDLLDGWPGTLVVVSHDRYFLERITDRVAALLGDGRIAMLPGGVDEYLARRASGQATTSRAAAAASAPAAAPAAAKPKGGGDWKARKELDRLERRLDKLAKQQAELHEKLAEHATDYGKLQELDGRLKALQAEAAEVEEEWLMLAEDVG</sequence>
<dbReference type="InterPro" id="IPR003439">
    <property type="entry name" value="ABC_transporter-like_ATP-bd"/>
</dbReference>
<dbReference type="AlphaFoldDB" id="A0A7K0BS81"/>
<evidence type="ECO:0000313" key="6">
    <source>
        <dbReference type="Proteomes" id="UP000487268"/>
    </source>
</evidence>
<dbReference type="GO" id="GO:0016887">
    <property type="term" value="F:ATP hydrolysis activity"/>
    <property type="evidence" value="ECO:0007669"/>
    <property type="project" value="InterPro"/>
</dbReference>
<dbReference type="PANTHER" id="PTHR42855:SF1">
    <property type="entry name" value="ABC TRANSPORTER DOMAIN-CONTAINING PROTEIN"/>
    <property type="match status" value="1"/>
</dbReference>
<name>A0A7K0BS81_9ACTN</name>
<keyword evidence="6" id="KW-1185">Reference proteome</keyword>
<evidence type="ECO:0000256" key="2">
    <source>
        <dbReference type="ARBA" id="ARBA00022840"/>
    </source>
</evidence>
<feature type="region of interest" description="Disordered" evidence="3">
    <location>
        <begin position="500"/>
        <end position="524"/>
    </location>
</feature>
<dbReference type="Gene3D" id="1.10.287.380">
    <property type="entry name" value="Valyl-tRNA synthetase, C-terminal domain"/>
    <property type="match status" value="1"/>
</dbReference>
<feature type="domain" description="ABC transporter" evidence="4">
    <location>
        <begin position="282"/>
        <end position="508"/>
    </location>
</feature>
<dbReference type="SUPFAM" id="SSF52540">
    <property type="entry name" value="P-loop containing nucleoside triphosphate hydrolases"/>
    <property type="match status" value="2"/>
</dbReference>
<dbReference type="GO" id="GO:0005524">
    <property type="term" value="F:ATP binding"/>
    <property type="evidence" value="ECO:0007669"/>
    <property type="project" value="UniProtKB-KW"/>
</dbReference>
<dbReference type="PROSITE" id="PS50893">
    <property type="entry name" value="ABC_TRANSPORTER_2"/>
    <property type="match status" value="2"/>
</dbReference>
<protein>
    <submittedName>
        <fullName evidence="5">Energy-dependent translational throttle protein EttA</fullName>
    </submittedName>
</protein>
<dbReference type="SMART" id="SM00382">
    <property type="entry name" value="AAA"/>
    <property type="match status" value="2"/>
</dbReference>
<dbReference type="InterPro" id="IPR037118">
    <property type="entry name" value="Val-tRNA_synth_C_sf"/>
</dbReference>
<organism evidence="5 6">
    <name type="scientific">Actinomadura macrotermitis</name>
    <dbReference type="NCBI Taxonomy" id="2585200"/>
    <lineage>
        <taxon>Bacteria</taxon>
        <taxon>Bacillati</taxon>
        <taxon>Actinomycetota</taxon>
        <taxon>Actinomycetes</taxon>
        <taxon>Streptosporangiales</taxon>
        <taxon>Thermomonosporaceae</taxon>
        <taxon>Actinomadura</taxon>
    </lineage>
</organism>
<feature type="compositionally biased region" description="Low complexity" evidence="3">
    <location>
        <begin position="500"/>
        <end position="518"/>
    </location>
</feature>
<dbReference type="PROSITE" id="PS00211">
    <property type="entry name" value="ABC_TRANSPORTER_1"/>
    <property type="match status" value="2"/>
</dbReference>
<gene>
    <name evidence="5" type="primary">ettA_1</name>
    <name evidence="5" type="ORF">ACRB68_20780</name>
</gene>
<dbReference type="GO" id="GO:0003677">
    <property type="term" value="F:DNA binding"/>
    <property type="evidence" value="ECO:0007669"/>
    <property type="project" value="InterPro"/>
</dbReference>
<proteinExistence type="predicted"/>
<dbReference type="Proteomes" id="UP000487268">
    <property type="component" value="Unassembled WGS sequence"/>
</dbReference>
<feature type="domain" description="ABC transporter" evidence="4">
    <location>
        <begin position="4"/>
        <end position="218"/>
    </location>
</feature>
<dbReference type="EMBL" id="WEGH01000001">
    <property type="protein sequence ID" value="MQY04029.1"/>
    <property type="molecule type" value="Genomic_DNA"/>
</dbReference>
<dbReference type="Gene3D" id="3.40.50.300">
    <property type="entry name" value="P-loop containing nucleotide triphosphate hydrolases"/>
    <property type="match status" value="2"/>
</dbReference>
<accession>A0A7K0BS81</accession>
<dbReference type="CDD" id="cd03221">
    <property type="entry name" value="ABCF_EF-3"/>
    <property type="match status" value="2"/>
</dbReference>
<reference evidence="5 6" key="1">
    <citation type="submission" date="2019-10" db="EMBL/GenBank/DDBJ databases">
        <title>Actinomadura rubteroloni sp. nov. and Actinomadura macrotermitis sp. nov., isolated from the gut of fungus growing-termite Macrotermes natalensis.</title>
        <authorList>
            <person name="Benndorf R."/>
            <person name="Martin K."/>
            <person name="Kuefner M."/>
            <person name="De Beer W."/>
            <person name="Kaster A.-K."/>
            <person name="Vollmers J."/>
            <person name="Poulsen M."/>
            <person name="Beemelmanns C."/>
        </authorList>
    </citation>
    <scope>NUCLEOTIDE SEQUENCE [LARGE SCALE GENOMIC DNA]</scope>
    <source>
        <strain evidence="5 6">RB68</strain>
    </source>
</reference>
<dbReference type="InterPro" id="IPR051309">
    <property type="entry name" value="ABCF_ATPase"/>
</dbReference>
<keyword evidence="2" id="KW-0067">ATP-binding</keyword>
<dbReference type="Pfam" id="PF00005">
    <property type="entry name" value="ABC_tran"/>
    <property type="match status" value="2"/>
</dbReference>
<evidence type="ECO:0000259" key="4">
    <source>
        <dbReference type="PROSITE" id="PS50893"/>
    </source>
</evidence>
<dbReference type="InterPro" id="IPR032781">
    <property type="entry name" value="ABC_tran_Xtn"/>
</dbReference>
<evidence type="ECO:0000256" key="1">
    <source>
        <dbReference type="ARBA" id="ARBA00022741"/>
    </source>
</evidence>
<dbReference type="InterPro" id="IPR032524">
    <property type="entry name" value="ABC_tran_C"/>
</dbReference>
<dbReference type="Pfam" id="PF16326">
    <property type="entry name" value="ABC_tran_CTD"/>
    <property type="match status" value="1"/>
</dbReference>
<keyword evidence="1" id="KW-0547">Nucleotide-binding</keyword>
<dbReference type="InterPro" id="IPR027417">
    <property type="entry name" value="P-loop_NTPase"/>
</dbReference>
<evidence type="ECO:0000313" key="5">
    <source>
        <dbReference type="EMBL" id="MQY04029.1"/>
    </source>
</evidence>
<dbReference type="InterPro" id="IPR017871">
    <property type="entry name" value="ABC_transporter-like_CS"/>
</dbReference>
<evidence type="ECO:0000256" key="3">
    <source>
        <dbReference type="SAM" id="MobiDB-lite"/>
    </source>
</evidence>